<protein>
    <submittedName>
        <fullName evidence="1">Uncharacterized protein</fullName>
    </submittedName>
</protein>
<name>A0A2I0IJH3_PUNGR</name>
<comment type="caution">
    <text evidence="1">The sequence shown here is derived from an EMBL/GenBank/DDBJ whole genome shotgun (WGS) entry which is preliminary data.</text>
</comment>
<keyword evidence="2" id="KW-1185">Reference proteome</keyword>
<proteinExistence type="predicted"/>
<dbReference type="AlphaFoldDB" id="A0A2I0IJH3"/>
<evidence type="ECO:0000313" key="2">
    <source>
        <dbReference type="Proteomes" id="UP000233551"/>
    </source>
</evidence>
<accession>A0A2I0IJH3</accession>
<sequence length="115" mass="13154">MPQGEVLGDKNIAGLASGLTHAITLITGNCVFCYQEVLKIVEPTWNFFPNNLGFDDLIRWEVGENRVTSPSLPETLLFFMQMGQFEFPWGHRSAFGVITRYVRHWEFTESRELVG</sequence>
<reference evidence="1 2" key="1">
    <citation type="submission" date="2017-11" db="EMBL/GenBank/DDBJ databases">
        <title>De-novo sequencing of pomegranate (Punica granatum L.) genome.</title>
        <authorList>
            <person name="Akparov Z."/>
            <person name="Amiraslanov A."/>
            <person name="Hajiyeva S."/>
            <person name="Abbasov M."/>
            <person name="Kaur K."/>
            <person name="Hamwieh A."/>
            <person name="Solovyev V."/>
            <person name="Salamov A."/>
            <person name="Braich B."/>
            <person name="Kosarev P."/>
            <person name="Mahmoud A."/>
            <person name="Hajiyev E."/>
            <person name="Babayeva S."/>
            <person name="Izzatullayeva V."/>
            <person name="Mammadov A."/>
            <person name="Mammadov A."/>
            <person name="Sharifova S."/>
            <person name="Ojaghi J."/>
            <person name="Eynullazada K."/>
            <person name="Bayramov B."/>
            <person name="Abdulazimova A."/>
            <person name="Shahmuradov I."/>
        </authorList>
    </citation>
    <scope>NUCLEOTIDE SEQUENCE [LARGE SCALE GENOMIC DNA]</scope>
    <source>
        <strain evidence="2">cv. AG2017</strain>
        <tissue evidence="1">Leaf</tissue>
    </source>
</reference>
<organism evidence="1 2">
    <name type="scientific">Punica granatum</name>
    <name type="common">Pomegranate</name>
    <dbReference type="NCBI Taxonomy" id="22663"/>
    <lineage>
        <taxon>Eukaryota</taxon>
        <taxon>Viridiplantae</taxon>
        <taxon>Streptophyta</taxon>
        <taxon>Embryophyta</taxon>
        <taxon>Tracheophyta</taxon>
        <taxon>Spermatophyta</taxon>
        <taxon>Magnoliopsida</taxon>
        <taxon>eudicotyledons</taxon>
        <taxon>Gunneridae</taxon>
        <taxon>Pentapetalae</taxon>
        <taxon>rosids</taxon>
        <taxon>malvids</taxon>
        <taxon>Myrtales</taxon>
        <taxon>Lythraceae</taxon>
        <taxon>Punica</taxon>
    </lineage>
</organism>
<gene>
    <name evidence="1" type="ORF">CRG98_035684</name>
</gene>
<evidence type="ECO:0000313" key="1">
    <source>
        <dbReference type="EMBL" id="PKI43850.1"/>
    </source>
</evidence>
<dbReference type="Proteomes" id="UP000233551">
    <property type="component" value="Unassembled WGS sequence"/>
</dbReference>
<dbReference type="EMBL" id="PGOL01002963">
    <property type="protein sequence ID" value="PKI43850.1"/>
    <property type="molecule type" value="Genomic_DNA"/>
</dbReference>